<dbReference type="EMBL" id="JPKZ01000491">
    <property type="protein sequence ID" value="KHN86974.1"/>
    <property type="molecule type" value="Genomic_DNA"/>
</dbReference>
<dbReference type="Pfam" id="PF00182">
    <property type="entry name" value="Glyco_hydro_19"/>
    <property type="match status" value="1"/>
</dbReference>
<comment type="caution">
    <text evidence="3">The sequence shown here is derived from an EMBL/GenBank/DDBJ whole genome shotgun (WGS) entry which is preliminary data.</text>
</comment>
<accession>A0A0B2VZX5</accession>
<dbReference type="GO" id="GO:0016998">
    <property type="term" value="P:cell wall macromolecule catabolic process"/>
    <property type="evidence" value="ECO:0007669"/>
    <property type="project" value="InterPro"/>
</dbReference>
<evidence type="ECO:0000313" key="4">
    <source>
        <dbReference type="Proteomes" id="UP000031036"/>
    </source>
</evidence>
<dbReference type="SUPFAM" id="SSF53955">
    <property type="entry name" value="Lysozyme-like"/>
    <property type="match status" value="1"/>
</dbReference>
<keyword evidence="1" id="KW-0732">Signal</keyword>
<feature type="chain" id="PRO_5002078758" evidence="1">
    <location>
        <begin position="21"/>
        <end position="457"/>
    </location>
</feature>
<dbReference type="InterPro" id="IPR000726">
    <property type="entry name" value="Glyco_hydro_19_cat"/>
</dbReference>
<feature type="signal peptide" evidence="1">
    <location>
        <begin position="1"/>
        <end position="20"/>
    </location>
</feature>
<reference evidence="3 4" key="1">
    <citation type="submission" date="2014-11" db="EMBL/GenBank/DDBJ databases">
        <title>Genetic blueprint of the zoonotic pathogen Toxocara canis.</title>
        <authorList>
            <person name="Zhu X.-Q."/>
            <person name="Korhonen P.K."/>
            <person name="Cai H."/>
            <person name="Young N.D."/>
            <person name="Nejsum P."/>
            <person name="von Samson-Himmelstjerna G."/>
            <person name="Boag P.R."/>
            <person name="Tan P."/>
            <person name="Li Q."/>
            <person name="Min J."/>
            <person name="Yang Y."/>
            <person name="Wang X."/>
            <person name="Fang X."/>
            <person name="Hall R.S."/>
            <person name="Hofmann A."/>
            <person name="Sternberg P.W."/>
            <person name="Jex A.R."/>
            <person name="Gasser R.B."/>
        </authorList>
    </citation>
    <scope>NUCLEOTIDE SEQUENCE [LARGE SCALE GENOMIC DNA]</scope>
    <source>
        <strain evidence="3">PN_DK_2014</strain>
    </source>
</reference>
<dbReference type="PANTHER" id="PTHR47836">
    <property type="entry name" value="PROTEIN CBG09520-RELATED"/>
    <property type="match status" value="1"/>
</dbReference>
<evidence type="ECO:0000256" key="1">
    <source>
        <dbReference type="SAM" id="SignalP"/>
    </source>
</evidence>
<keyword evidence="4" id="KW-1185">Reference proteome</keyword>
<dbReference type="Gene3D" id="1.10.530.10">
    <property type="match status" value="1"/>
</dbReference>
<dbReference type="OrthoDB" id="5985073at2759"/>
<dbReference type="STRING" id="6265.A0A0B2VZX5"/>
<dbReference type="CDD" id="cd00325">
    <property type="entry name" value="chitinase_GH19"/>
    <property type="match status" value="1"/>
</dbReference>
<gene>
    <name evidence="3" type="primary">CHIA1</name>
    <name evidence="3" type="ORF">Tcan_10301</name>
</gene>
<dbReference type="OMA" id="YFYPCSN"/>
<name>A0A0B2VZX5_TOXCA</name>
<feature type="domain" description="Glycoside hydrolase family 19 catalytic" evidence="2">
    <location>
        <begin position="209"/>
        <end position="345"/>
    </location>
</feature>
<proteinExistence type="predicted"/>
<dbReference type="Gene3D" id="3.30.20.10">
    <property type="entry name" value="Endochitinase, domain 2"/>
    <property type="match status" value="1"/>
</dbReference>
<dbReference type="GO" id="GO:0004568">
    <property type="term" value="F:chitinase activity"/>
    <property type="evidence" value="ECO:0007669"/>
    <property type="project" value="InterPro"/>
</dbReference>
<sequence length="457" mass="50617">MLRYLAVLFLLSGAKNGINGAFNCPPTAKFGTGPPLRCTPPSDPNNLPPSPLEKWFTKEIFEDLFPYANIGWGPNKCWPYSYEAFVIASRYFPKFGASASNSTYNFEESTRRDVSAFFAHAVQETGANDASLYNGERTDQEAADCFYRGGLYNWFEGGPVSSFLNPSSPGYQPVDGKTCNAAGIYCTSSPEVQYFYPCVGSTTPVNGYYTGCYFGRGAIQISYNYNYGQFQDWARSRGIAVDILSEPNLLVTKMDPPLAMMASMWFYMTPQPPKPAMHDIILGQWNAGRKNEAAGYSGPIFGPTSLIINNECNGEDPTNPGGPGESRRIKAFKWFCEYFGVPYGSQKTLSCKDMPEKFDSMKINLSYQPDWSSTWKDEPCKCAPASYGGLIPYFEPGYFPAEFVAMNPANEKRCVESVYDNPSMYGMLPETNACLKYPSNEGSGVDVDPIDPSDQIN</sequence>
<evidence type="ECO:0000313" key="3">
    <source>
        <dbReference type="EMBL" id="KHN86974.1"/>
    </source>
</evidence>
<evidence type="ECO:0000259" key="2">
    <source>
        <dbReference type="Pfam" id="PF00182"/>
    </source>
</evidence>
<dbReference type="InterPro" id="IPR023346">
    <property type="entry name" value="Lysozyme-like_dom_sf"/>
</dbReference>
<dbReference type="Proteomes" id="UP000031036">
    <property type="component" value="Unassembled WGS sequence"/>
</dbReference>
<dbReference type="PANTHER" id="PTHR47836:SF2">
    <property type="entry name" value="GLYCOSIDE HYDROLASE FAMILY 19 CATALYTIC DOMAIN-CONTAINING PROTEIN"/>
    <property type="match status" value="1"/>
</dbReference>
<protein>
    <submittedName>
        <fullName evidence="3">Endochitinase 1</fullName>
    </submittedName>
</protein>
<dbReference type="GO" id="GO:0006032">
    <property type="term" value="P:chitin catabolic process"/>
    <property type="evidence" value="ECO:0007669"/>
    <property type="project" value="InterPro"/>
</dbReference>
<dbReference type="AlphaFoldDB" id="A0A0B2VZX5"/>
<organism evidence="3 4">
    <name type="scientific">Toxocara canis</name>
    <name type="common">Canine roundworm</name>
    <dbReference type="NCBI Taxonomy" id="6265"/>
    <lineage>
        <taxon>Eukaryota</taxon>
        <taxon>Metazoa</taxon>
        <taxon>Ecdysozoa</taxon>
        <taxon>Nematoda</taxon>
        <taxon>Chromadorea</taxon>
        <taxon>Rhabditida</taxon>
        <taxon>Spirurina</taxon>
        <taxon>Ascaridomorpha</taxon>
        <taxon>Ascaridoidea</taxon>
        <taxon>Toxocaridae</taxon>
        <taxon>Toxocara</taxon>
    </lineage>
</organism>